<gene>
    <name evidence="1" type="ORF">CY34DRAFT_797524</name>
</gene>
<reference evidence="2" key="2">
    <citation type="submission" date="2015-01" db="EMBL/GenBank/DDBJ databases">
        <title>Evolutionary Origins and Diversification of the Mycorrhizal Mutualists.</title>
        <authorList>
            <consortium name="DOE Joint Genome Institute"/>
            <consortium name="Mycorrhizal Genomics Consortium"/>
            <person name="Kohler A."/>
            <person name="Kuo A."/>
            <person name="Nagy L.G."/>
            <person name="Floudas D."/>
            <person name="Copeland A."/>
            <person name="Barry K.W."/>
            <person name="Cichocki N."/>
            <person name="Veneault-Fourrey C."/>
            <person name="LaButti K."/>
            <person name="Lindquist E.A."/>
            <person name="Lipzen A."/>
            <person name="Lundell T."/>
            <person name="Morin E."/>
            <person name="Murat C."/>
            <person name="Riley R."/>
            <person name="Ohm R."/>
            <person name="Sun H."/>
            <person name="Tunlid A."/>
            <person name="Henrissat B."/>
            <person name="Grigoriev I.V."/>
            <person name="Hibbett D.S."/>
            <person name="Martin F."/>
        </authorList>
    </citation>
    <scope>NUCLEOTIDE SEQUENCE [LARGE SCALE GENOMIC DNA]</scope>
    <source>
        <strain evidence="2">UH-Slu-Lm8-n1</strain>
    </source>
</reference>
<reference evidence="1 2" key="1">
    <citation type="submission" date="2014-04" db="EMBL/GenBank/DDBJ databases">
        <authorList>
            <consortium name="DOE Joint Genome Institute"/>
            <person name="Kuo A."/>
            <person name="Ruytinx J."/>
            <person name="Rineau F."/>
            <person name="Colpaert J."/>
            <person name="Kohler A."/>
            <person name="Nagy L.G."/>
            <person name="Floudas D."/>
            <person name="Copeland A."/>
            <person name="Barry K.W."/>
            <person name="Cichocki N."/>
            <person name="Veneault-Fourrey C."/>
            <person name="LaButti K."/>
            <person name="Lindquist E.A."/>
            <person name="Lipzen A."/>
            <person name="Lundell T."/>
            <person name="Morin E."/>
            <person name="Murat C."/>
            <person name="Sun H."/>
            <person name="Tunlid A."/>
            <person name="Henrissat B."/>
            <person name="Grigoriev I.V."/>
            <person name="Hibbett D.S."/>
            <person name="Martin F."/>
            <person name="Nordberg H.P."/>
            <person name="Cantor M.N."/>
            <person name="Hua S.X."/>
        </authorList>
    </citation>
    <scope>NUCLEOTIDE SEQUENCE [LARGE SCALE GENOMIC DNA]</scope>
    <source>
        <strain evidence="1 2">UH-Slu-Lm8-n1</strain>
    </source>
</reference>
<dbReference type="Proteomes" id="UP000054485">
    <property type="component" value="Unassembled WGS sequence"/>
</dbReference>
<sequence>MGCAITAETGQIVSFSYAWTFLENDHWGWDKNFGSGKKRSSFRVIMQWRSDDYFLWRDCWFRSQSPGD</sequence>
<dbReference type="InParanoid" id="A0A0D0C2K2"/>
<dbReference type="AlphaFoldDB" id="A0A0D0C2K2"/>
<dbReference type="HOGENOM" id="CLU_2795652_0_0_1"/>
<protein>
    <submittedName>
        <fullName evidence="1">Uncharacterized protein</fullName>
    </submittedName>
</protein>
<organism evidence="1 2">
    <name type="scientific">Suillus luteus UH-Slu-Lm8-n1</name>
    <dbReference type="NCBI Taxonomy" id="930992"/>
    <lineage>
        <taxon>Eukaryota</taxon>
        <taxon>Fungi</taxon>
        <taxon>Dikarya</taxon>
        <taxon>Basidiomycota</taxon>
        <taxon>Agaricomycotina</taxon>
        <taxon>Agaricomycetes</taxon>
        <taxon>Agaricomycetidae</taxon>
        <taxon>Boletales</taxon>
        <taxon>Suillineae</taxon>
        <taxon>Suillaceae</taxon>
        <taxon>Suillus</taxon>
    </lineage>
</organism>
<evidence type="ECO:0000313" key="2">
    <source>
        <dbReference type="Proteomes" id="UP000054485"/>
    </source>
</evidence>
<keyword evidence="2" id="KW-1185">Reference proteome</keyword>
<accession>A0A0D0C2K2</accession>
<name>A0A0D0C2K2_9AGAM</name>
<evidence type="ECO:0000313" key="1">
    <source>
        <dbReference type="EMBL" id="KIK49138.1"/>
    </source>
</evidence>
<dbReference type="EMBL" id="KN835134">
    <property type="protein sequence ID" value="KIK49138.1"/>
    <property type="molecule type" value="Genomic_DNA"/>
</dbReference>
<proteinExistence type="predicted"/>